<gene>
    <name evidence="2" type="ORF">GGG17_08700</name>
</gene>
<organism evidence="2 3">
    <name type="scientific">Arsenicicoccus cauae</name>
    <dbReference type="NCBI Taxonomy" id="2663847"/>
    <lineage>
        <taxon>Bacteria</taxon>
        <taxon>Bacillati</taxon>
        <taxon>Actinomycetota</taxon>
        <taxon>Actinomycetes</taxon>
        <taxon>Micrococcales</taxon>
        <taxon>Intrasporangiaceae</taxon>
        <taxon>Arsenicicoccus</taxon>
    </lineage>
</organism>
<keyword evidence="3" id="KW-1185">Reference proteome</keyword>
<protein>
    <submittedName>
        <fullName evidence="2">Uncharacterized protein</fullName>
    </submittedName>
</protein>
<comment type="caution">
    <text evidence="2">The sequence shown here is derived from an EMBL/GenBank/DDBJ whole genome shotgun (WGS) entry which is preliminary data.</text>
</comment>
<feature type="region of interest" description="Disordered" evidence="1">
    <location>
        <begin position="1"/>
        <end position="29"/>
    </location>
</feature>
<feature type="region of interest" description="Disordered" evidence="1">
    <location>
        <begin position="60"/>
        <end position="112"/>
    </location>
</feature>
<evidence type="ECO:0000256" key="1">
    <source>
        <dbReference type="SAM" id="MobiDB-lite"/>
    </source>
</evidence>
<proteinExistence type="predicted"/>
<feature type="compositionally biased region" description="Polar residues" evidence="1">
    <location>
        <begin position="60"/>
        <end position="73"/>
    </location>
</feature>
<sequence length="112" mass="12017">MQQSHPLGRQTRVPAADTPDPAKGDLTLGYYDTDLPQRVDQGGVDTTFTLDVVDRRLTQKTTSTNPDVPTSTMVRHYTDDSDNPSWTTTTNTAGQTVTTRCTGSLGGDLGAS</sequence>
<evidence type="ECO:0000313" key="2">
    <source>
        <dbReference type="EMBL" id="MTB72044.1"/>
    </source>
</evidence>
<dbReference type="AlphaFoldDB" id="A0A6I3I7A7"/>
<reference evidence="2 3" key="1">
    <citation type="submission" date="2019-11" db="EMBL/GenBank/DDBJ databases">
        <title>Whole genome sequencing identifies a novel species of the genus Arsenicicoccus isolated from human blood.</title>
        <authorList>
            <person name="Jeong J.H."/>
            <person name="Kweon O.J."/>
            <person name="Kim H.R."/>
            <person name="Kim T.-H."/>
            <person name="Ha S.-M."/>
            <person name="Lee M.-K."/>
        </authorList>
    </citation>
    <scope>NUCLEOTIDE SEQUENCE [LARGE SCALE GENOMIC DNA]</scope>
    <source>
        <strain evidence="2 3">MKL-02</strain>
    </source>
</reference>
<feature type="compositionally biased region" description="Low complexity" evidence="1">
    <location>
        <begin position="87"/>
        <end position="99"/>
    </location>
</feature>
<dbReference type="RefSeq" id="WP_154593349.1">
    <property type="nucleotide sequence ID" value="NZ_WLVL01000033.1"/>
</dbReference>
<name>A0A6I3I7A7_9MICO</name>
<evidence type="ECO:0000313" key="3">
    <source>
        <dbReference type="Proteomes" id="UP000431092"/>
    </source>
</evidence>
<dbReference type="EMBL" id="WLVL01000033">
    <property type="protein sequence ID" value="MTB72044.1"/>
    <property type="molecule type" value="Genomic_DNA"/>
</dbReference>
<dbReference type="Proteomes" id="UP000431092">
    <property type="component" value="Unassembled WGS sequence"/>
</dbReference>
<accession>A0A6I3I7A7</accession>